<gene>
    <name evidence="1" type="ORF">BIY23_03955</name>
</gene>
<proteinExistence type="predicted"/>
<evidence type="ECO:0000313" key="2">
    <source>
        <dbReference type="Proteomes" id="UP000175679"/>
    </source>
</evidence>
<protein>
    <submittedName>
        <fullName evidence="1">Uncharacterized protein</fullName>
    </submittedName>
</protein>
<dbReference type="EMBL" id="MJMG01000010">
    <property type="protein sequence ID" value="OEY86444.1"/>
    <property type="molecule type" value="Genomic_DNA"/>
</dbReference>
<reference evidence="1 2" key="1">
    <citation type="submission" date="2016-09" db="EMBL/GenBank/DDBJ databases">
        <title>Genomic evidence for plant-parasitic nematodes as the earliest Wolbachia hosts.</title>
        <authorList>
            <person name="Brown A.M."/>
            <person name="Wasala S.K."/>
            <person name="Howe D.K."/>
            <person name="Peetz A.B."/>
            <person name="Zasada I.A."/>
            <person name="Denver D.R."/>
        </authorList>
    </citation>
    <scope>NUCLEOTIDE SEQUENCE [LARGE SCALE GENOMIC DNA]</scope>
    <source>
        <strain evidence="2">wPpe</strain>
    </source>
</reference>
<evidence type="ECO:0000313" key="1">
    <source>
        <dbReference type="EMBL" id="OEY86444.1"/>
    </source>
</evidence>
<organism evidence="1 2">
    <name type="scientific">Wolbachia pipientis</name>
    <dbReference type="NCBI Taxonomy" id="955"/>
    <lineage>
        <taxon>Bacteria</taxon>
        <taxon>Pseudomonadati</taxon>
        <taxon>Pseudomonadota</taxon>
        <taxon>Alphaproteobacteria</taxon>
        <taxon>Rickettsiales</taxon>
        <taxon>Anaplasmataceae</taxon>
        <taxon>Wolbachieae</taxon>
        <taxon>Wolbachia</taxon>
    </lineage>
</organism>
<name>A0A1E7QJP6_WOLPI</name>
<dbReference type="AlphaFoldDB" id="A0A1E7QJP6"/>
<sequence>MICTTVETAFFCCAANKVGCGILLWTIMENCEKQLNTSLQMVVLALLFYFSKDYKQVLRKILTEFKVSLLLTTWV</sequence>
<accession>A0A1E7QJP6</accession>
<keyword evidence="2" id="KW-1185">Reference proteome</keyword>
<comment type="caution">
    <text evidence="1">The sequence shown here is derived from an EMBL/GenBank/DDBJ whole genome shotgun (WGS) entry which is preliminary data.</text>
</comment>
<dbReference type="Proteomes" id="UP000175679">
    <property type="component" value="Unassembled WGS sequence"/>
</dbReference>